<organism evidence="3 4">
    <name type="scientific">Ophiophagus hannah</name>
    <name type="common">King cobra</name>
    <name type="synonym">Naja hannah</name>
    <dbReference type="NCBI Taxonomy" id="8665"/>
    <lineage>
        <taxon>Eukaryota</taxon>
        <taxon>Metazoa</taxon>
        <taxon>Chordata</taxon>
        <taxon>Craniata</taxon>
        <taxon>Vertebrata</taxon>
        <taxon>Euteleostomi</taxon>
        <taxon>Lepidosauria</taxon>
        <taxon>Squamata</taxon>
        <taxon>Bifurcata</taxon>
        <taxon>Unidentata</taxon>
        <taxon>Episquamata</taxon>
        <taxon>Toxicofera</taxon>
        <taxon>Serpentes</taxon>
        <taxon>Colubroidea</taxon>
        <taxon>Elapidae</taxon>
        <taxon>Elapinae</taxon>
        <taxon>Ophiophagus</taxon>
    </lineage>
</organism>
<feature type="compositionally biased region" description="Basic and acidic residues" evidence="1">
    <location>
        <begin position="142"/>
        <end position="163"/>
    </location>
</feature>
<dbReference type="GO" id="GO:0034451">
    <property type="term" value="C:centriolar satellite"/>
    <property type="evidence" value="ECO:0007669"/>
    <property type="project" value="TreeGrafter"/>
</dbReference>
<keyword evidence="2" id="KW-0472">Membrane</keyword>
<dbReference type="GO" id="GO:0061511">
    <property type="term" value="P:centriole elongation"/>
    <property type="evidence" value="ECO:0007669"/>
    <property type="project" value="TreeGrafter"/>
</dbReference>
<dbReference type="GO" id="GO:0071539">
    <property type="term" value="P:protein localization to centrosome"/>
    <property type="evidence" value="ECO:0007669"/>
    <property type="project" value="TreeGrafter"/>
</dbReference>
<dbReference type="GO" id="GO:0005814">
    <property type="term" value="C:centriole"/>
    <property type="evidence" value="ECO:0007669"/>
    <property type="project" value="TreeGrafter"/>
</dbReference>
<feature type="compositionally biased region" description="Basic and acidic residues" evidence="1">
    <location>
        <begin position="33"/>
        <end position="78"/>
    </location>
</feature>
<feature type="compositionally biased region" description="Basic and acidic residues" evidence="1">
    <location>
        <begin position="86"/>
        <end position="134"/>
    </location>
</feature>
<gene>
    <name evidence="3" type="primary">C2CD3</name>
    <name evidence="3" type="ORF">L345_13573</name>
</gene>
<keyword evidence="4" id="KW-1185">Reference proteome</keyword>
<dbReference type="AlphaFoldDB" id="V8NF23"/>
<proteinExistence type="predicted"/>
<dbReference type="GO" id="GO:0060271">
    <property type="term" value="P:cilium assembly"/>
    <property type="evidence" value="ECO:0007669"/>
    <property type="project" value="TreeGrafter"/>
</dbReference>
<feature type="non-terminal residue" evidence="3">
    <location>
        <position position="1"/>
    </location>
</feature>
<comment type="caution">
    <text evidence="3">The sequence shown here is derived from an EMBL/GenBank/DDBJ whole genome shotgun (WGS) entry which is preliminary data.</text>
</comment>
<feature type="compositionally biased region" description="Basic and acidic residues" evidence="1">
    <location>
        <begin position="1"/>
        <end position="26"/>
    </location>
</feature>
<reference evidence="3 4" key="1">
    <citation type="journal article" date="2013" name="Proc. Natl. Acad. Sci. U.S.A.">
        <title>The king cobra genome reveals dynamic gene evolution and adaptation in the snake venom system.</title>
        <authorList>
            <person name="Vonk F.J."/>
            <person name="Casewell N.R."/>
            <person name="Henkel C.V."/>
            <person name="Heimberg A.M."/>
            <person name="Jansen H.J."/>
            <person name="McCleary R.J."/>
            <person name="Kerkkamp H.M."/>
            <person name="Vos R.A."/>
            <person name="Guerreiro I."/>
            <person name="Calvete J.J."/>
            <person name="Wuster W."/>
            <person name="Woods A.E."/>
            <person name="Logan J.M."/>
            <person name="Harrison R.A."/>
            <person name="Castoe T.A."/>
            <person name="de Koning A.P."/>
            <person name="Pollock D.D."/>
            <person name="Yandell M."/>
            <person name="Calderon D."/>
            <person name="Renjifo C."/>
            <person name="Currier R.B."/>
            <person name="Salgado D."/>
            <person name="Pla D."/>
            <person name="Sanz L."/>
            <person name="Hyder A.S."/>
            <person name="Ribeiro J.M."/>
            <person name="Arntzen J.W."/>
            <person name="van den Thillart G.E."/>
            <person name="Boetzer M."/>
            <person name="Pirovano W."/>
            <person name="Dirks R.P."/>
            <person name="Spaink H.P."/>
            <person name="Duboule D."/>
            <person name="McGlinn E."/>
            <person name="Kini R.M."/>
            <person name="Richardson M.K."/>
        </authorList>
    </citation>
    <scope>NUCLEOTIDE SEQUENCE</scope>
    <source>
        <tissue evidence="3">Blood</tissue>
    </source>
</reference>
<evidence type="ECO:0000313" key="3">
    <source>
        <dbReference type="EMBL" id="ETE60685.1"/>
    </source>
</evidence>
<dbReference type="OrthoDB" id="79771at2759"/>
<dbReference type="EMBL" id="AZIM01004482">
    <property type="protein sequence ID" value="ETE60685.1"/>
    <property type="molecule type" value="Genomic_DNA"/>
</dbReference>
<dbReference type="PANTHER" id="PTHR21254:SF1">
    <property type="entry name" value="C2 DOMAIN-CONTAINING PROTEIN 3"/>
    <property type="match status" value="1"/>
</dbReference>
<evidence type="ECO:0000256" key="2">
    <source>
        <dbReference type="SAM" id="Phobius"/>
    </source>
</evidence>
<keyword evidence="2" id="KW-0812">Transmembrane</keyword>
<evidence type="ECO:0000256" key="1">
    <source>
        <dbReference type="SAM" id="MobiDB-lite"/>
    </source>
</evidence>
<name>V8NF23_OPHHA</name>
<dbReference type="PANTHER" id="PTHR21254">
    <property type="entry name" value="C2 DOMAIN-CONTAINING PROTEIN 3"/>
    <property type="match status" value="1"/>
</dbReference>
<dbReference type="Proteomes" id="UP000018936">
    <property type="component" value="Unassembled WGS sequence"/>
</dbReference>
<keyword evidence="2" id="KW-1133">Transmembrane helix</keyword>
<evidence type="ECO:0000313" key="4">
    <source>
        <dbReference type="Proteomes" id="UP000018936"/>
    </source>
</evidence>
<feature type="region of interest" description="Disordered" evidence="1">
    <location>
        <begin position="1"/>
        <end position="163"/>
    </location>
</feature>
<feature type="transmembrane region" description="Helical" evidence="2">
    <location>
        <begin position="309"/>
        <end position="327"/>
    </location>
</feature>
<accession>V8NF23</accession>
<sequence length="328" mass="38464">MREGEVRVEGREVKERKEGRREERKERRMQRKEKKEWEEGREKSGRKGGEREKGRKGREEGRKNAKEGEERGKEVKERKEKKRRKEGYEAERRVGGREVKEKKEERREERKEGRKNAKEGEERVGGREVKERKEGRMRRKEKKEWEEGRRQIKPEPPKLTSDHFLLRRSPFPSVRVHLAFLPGRRLELGGGVPAKVSYGKGRILIAETSRVLLTRYVERVIGFASVDLSPLLSGFQYICGWYNITDLSGQCRGQVKVAVSPLESITHLREERQARSCQVKTPESSLRTIPRFSFGSLLCCADKTDCKRFSSFIVLFIFIVLFMVLLFN</sequence>
<protein>
    <submittedName>
        <fullName evidence="3">C2 domain-containing protein 3</fullName>
    </submittedName>
</protein>